<dbReference type="AlphaFoldDB" id="A0A1M5W1L1"/>
<dbReference type="EMBL" id="QOVN01000001">
    <property type="protein sequence ID" value="RXG31158.1"/>
    <property type="molecule type" value="Genomic_DNA"/>
</dbReference>
<sequence>MTTFIDEVISNLLEASPSLTQTVVVLPSRRAGNFFLQSLQQQLGDTVCFLPQVISIEELVEEISGLTSASQTQLQIELYHIYQTVYEGETPDPFLNFLGWGQTLLGDFNEIDRHLIDTKPFFNYLSAVKELNHWSTDQDSQLISSYLTFWKSINKYYDRFQEHLLRLGLGYQGMLYRKAVENLEPFLNANQSQNYLFCGFNALNAAEQKIITRFLEIPSTKIYWDIDPYFLDDDNHVASKFIKSYMKRWATNAKQNLFFPKSESNFNTTKTITATGVAQNIGQVKYVGQLLNSLDATALNNTAVILGDEALLLPLLNSLPESVTHLNVTMGLPLEQVAQAAFFESWFQMHINRQNNGYYYKDILAVLDQQYAILLLDKERELLKKSITEKNLIYLDPLQLLGDQASAHCELLFKDWVNDSSIAIQQILSSIQELKELLYPKKNWLQLEFLYAFLEVFTRLKNLNETYAYLGDLKTLKQFYKEILSQETLDFKGDPYKGLQIMGVLESRVLDFEHIIITSLNEGTFPSGKSQNSFIPFDLKIESKLPTYREKDAIYAYHFFRILQRAASVNLIYNNEAGGLNSGEKSRFLLQLATDTSANYNFVDQSAAASVAVEPVALKQIKKTAEIIEALKKHAASGFSPSALSTYIRNPIDFYYNYVLGIEELDAVEDVIAHNTLGTVVHETLDQLYQPYLNTQLSKPILQAIRAKVDAEVSRQFEKNYNAVNIKTGKNLIIFNVAKQFVHNFLNQELQRIEAGDEIIIKALEAKHVAQLTPEIKLKGTVDRIDAVNGITRILDYKTGKVEKGQLVIKDWDELITDYKKQSKAFQVLCYGLMIAKNEGLPANCEAGIISFKNLKSGFLKLTEDRNTILSQELLQTFEKYLLQLIDELLNIDMPFMEKEV</sequence>
<evidence type="ECO:0000259" key="1">
    <source>
        <dbReference type="Pfam" id="PF12705"/>
    </source>
</evidence>
<proteinExistence type="predicted"/>
<evidence type="ECO:0000313" key="4">
    <source>
        <dbReference type="Proteomes" id="UP000184240"/>
    </source>
</evidence>
<protein>
    <submittedName>
        <fullName evidence="3">PD-(D/E)XK nuclease superfamily protein</fullName>
    </submittedName>
</protein>
<organism evidence="3 4">
    <name type="scientific">Leeuwenhoekiella palythoae</name>
    <dbReference type="NCBI Taxonomy" id="573501"/>
    <lineage>
        <taxon>Bacteria</taxon>
        <taxon>Pseudomonadati</taxon>
        <taxon>Bacteroidota</taxon>
        <taxon>Flavobacteriia</taxon>
        <taxon>Flavobacteriales</taxon>
        <taxon>Flavobacteriaceae</taxon>
        <taxon>Leeuwenhoekiella</taxon>
    </lineage>
</organism>
<dbReference type="Proteomes" id="UP000290037">
    <property type="component" value="Unassembled WGS sequence"/>
</dbReference>
<gene>
    <name evidence="2" type="ORF">DSM01_298</name>
    <name evidence="3" type="ORF">SAMN04487999_1005</name>
</gene>
<dbReference type="STRING" id="573501.SAMN04487999_1005"/>
<keyword evidence="5" id="KW-1185">Reference proteome</keyword>
<name>A0A1M5W1L1_9FLAO</name>
<dbReference type="Proteomes" id="UP000184240">
    <property type="component" value="Unassembled WGS sequence"/>
</dbReference>
<evidence type="ECO:0000313" key="3">
    <source>
        <dbReference type="EMBL" id="SHH81385.1"/>
    </source>
</evidence>
<reference evidence="3" key="2">
    <citation type="submission" date="2016-11" db="EMBL/GenBank/DDBJ databases">
        <authorList>
            <person name="Jaros S."/>
            <person name="Januszkiewicz K."/>
            <person name="Wedrychowicz H."/>
        </authorList>
    </citation>
    <scope>NUCLEOTIDE SEQUENCE [LARGE SCALE GENOMIC DNA]</scope>
    <source>
        <strain evidence="3">DSM 19859</strain>
    </source>
</reference>
<reference evidence="4" key="1">
    <citation type="submission" date="2016-11" db="EMBL/GenBank/DDBJ databases">
        <authorList>
            <person name="Varghese N."/>
            <person name="Submissions S."/>
        </authorList>
    </citation>
    <scope>NUCLEOTIDE SEQUENCE [LARGE SCALE GENOMIC DNA]</scope>
    <source>
        <strain evidence="4">DSM 19859</strain>
    </source>
</reference>
<dbReference type="EMBL" id="FQXT01000002">
    <property type="protein sequence ID" value="SHH81385.1"/>
    <property type="molecule type" value="Genomic_DNA"/>
</dbReference>
<feature type="domain" description="PD-(D/E)XK endonuclease-like" evidence="1">
    <location>
        <begin position="639"/>
        <end position="898"/>
    </location>
</feature>
<accession>A0A1M5W1L1</accession>
<dbReference type="InterPro" id="IPR011604">
    <property type="entry name" value="PDDEXK-like_dom_sf"/>
</dbReference>
<reference evidence="2 5" key="3">
    <citation type="submission" date="2018-07" db="EMBL/GenBank/DDBJ databases">
        <title>Leeuwenhoekiella genomics.</title>
        <authorList>
            <person name="Tahon G."/>
            <person name="Willems A."/>
        </authorList>
    </citation>
    <scope>NUCLEOTIDE SEQUENCE [LARGE SCALE GENOMIC DNA]</scope>
    <source>
        <strain evidence="2 5">LMG 24856</strain>
    </source>
</reference>
<dbReference type="SUPFAM" id="SSF52540">
    <property type="entry name" value="P-loop containing nucleoside triphosphate hydrolases"/>
    <property type="match status" value="1"/>
</dbReference>
<dbReference type="OrthoDB" id="9762792at2"/>
<dbReference type="RefSeq" id="WP_072981021.1">
    <property type="nucleotide sequence ID" value="NZ_FQXT01000002.1"/>
</dbReference>
<dbReference type="Pfam" id="PF12705">
    <property type="entry name" value="PDDEXK_1"/>
    <property type="match status" value="1"/>
</dbReference>
<dbReference type="InterPro" id="IPR038726">
    <property type="entry name" value="PDDEXK_AddAB-type"/>
</dbReference>
<evidence type="ECO:0000313" key="2">
    <source>
        <dbReference type="EMBL" id="RXG31158.1"/>
    </source>
</evidence>
<evidence type="ECO:0000313" key="5">
    <source>
        <dbReference type="Proteomes" id="UP000290037"/>
    </source>
</evidence>
<dbReference type="InterPro" id="IPR027417">
    <property type="entry name" value="P-loop_NTPase"/>
</dbReference>
<dbReference type="Gene3D" id="3.90.320.10">
    <property type="match status" value="1"/>
</dbReference>